<evidence type="ECO:0000259" key="15">
    <source>
        <dbReference type="Pfam" id="PF05730"/>
    </source>
</evidence>
<feature type="transmembrane region" description="Helical" evidence="14">
    <location>
        <begin position="135"/>
        <end position="157"/>
    </location>
</feature>
<feature type="domain" description="CFEM" evidence="15">
    <location>
        <begin position="1"/>
        <end position="52"/>
    </location>
</feature>
<dbReference type="PANTHER" id="PTHR33048">
    <property type="entry name" value="PTH11-LIKE INTEGRAL MEMBRANE PROTEIN (AFU_ORTHOLOGUE AFUA_5G11245)"/>
    <property type="match status" value="1"/>
</dbReference>
<dbReference type="Proteomes" id="UP001303473">
    <property type="component" value="Unassembled WGS sequence"/>
</dbReference>
<keyword evidence="5" id="KW-0964">Secreted</keyword>
<feature type="non-terminal residue" evidence="17">
    <location>
        <position position="1"/>
    </location>
</feature>
<comment type="subcellular location">
    <subcellularLocation>
        <location evidence="2">Membrane</location>
        <topology evidence="2">Lipid-anchor</topology>
        <topology evidence="2">GPI-anchor</topology>
    </subcellularLocation>
    <subcellularLocation>
        <location evidence="1">Membrane</location>
        <topology evidence="1">Multi-pass membrane protein</topology>
    </subcellularLocation>
    <subcellularLocation>
        <location evidence="3">Secreted</location>
    </subcellularLocation>
</comment>
<evidence type="ECO:0000256" key="4">
    <source>
        <dbReference type="ARBA" id="ARBA00010031"/>
    </source>
</evidence>
<feature type="domain" description="Rhodopsin" evidence="16">
    <location>
        <begin position="79"/>
        <end position="310"/>
    </location>
</feature>
<dbReference type="InterPro" id="IPR052337">
    <property type="entry name" value="SAT4-like"/>
</dbReference>
<reference evidence="18" key="1">
    <citation type="journal article" date="2023" name="Mol. Phylogenet. Evol.">
        <title>Genome-scale phylogeny and comparative genomics of the fungal order Sordariales.</title>
        <authorList>
            <person name="Hensen N."/>
            <person name="Bonometti L."/>
            <person name="Westerberg I."/>
            <person name="Brannstrom I.O."/>
            <person name="Guillou S."/>
            <person name="Cros-Aarteil S."/>
            <person name="Calhoun S."/>
            <person name="Haridas S."/>
            <person name="Kuo A."/>
            <person name="Mondo S."/>
            <person name="Pangilinan J."/>
            <person name="Riley R."/>
            <person name="LaButti K."/>
            <person name="Andreopoulos B."/>
            <person name="Lipzen A."/>
            <person name="Chen C."/>
            <person name="Yan M."/>
            <person name="Daum C."/>
            <person name="Ng V."/>
            <person name="Clum A."/>
            <person name="Steindorff A."/>
            <person name="Ohm R.A."/>
            <person name="Martin F."/>
            <person name="Silar P."/>
            <person name="Natvig D.O."/>
            <person name="Lalanne C."/>
            <person name="Gautier V."/>
            <person name="Ament-Velasquez S.L."/>
            <person name="Kruys A."/>
            <person name="Hutchinson M.I."/>
            <person name="Powell A.J."/>
            <person name="Barry K."/>
            <person name="Miller A.N."/>
            <person name="Grigoriev I.V."/>
            <person name="Debuchy R."/>
            <person name="Gladieux P."/>
            <person name="Hiltunen Thoren M."/>
            <person name="Johannesson H."/>
        </authorList>
    </citation>
    <scope>NUCLEOTIDE SEQUENCE [LARGE SCALE GENOMIC DNA]</scope>
    <source>
        <strain evidence="18">CBS 340.73</strain>
    </source>
</reference>
<name>A0AAN6MYD5_9PEZI</name>
<comment type="similarity">
    <text evidence="13">Belongs to the SAT4 family.</text>
</comment>
<keyword evidence="11" id="KW-1015">Disulfide bond</keyword>
<comment type="caution">
    <text evidence="17">The sequence shown here is derived from an EMBL/GenBank/DDBJ whole genome shotgun (WGS) entry which is preliminary data.</text>
</comment>
<proteinExistence type="inferred from homology"/>
<evidence type="ECO:0000256" key="8">
    <source>
        <dbReference type="ARBA" id="ARBA00022729"/>
    </source>
</evidence>
<keyword evidence="8" id="KW-0732">Signal</keyword>
<feature type="transmembrane region" description="Helical" evidence="14">
    <location>
        <begin position="169"/>
        <end position="191"/>
    </location>
</feature>
<dbReference type="EMBL" id="MU854022">
    <property type="protein sequence ID" value="KAK3934152.1"/>
    <property type="molecule type" value="Genomic_DNA"/>
</dbReference>
<keyword evidence="6" id="KW-0325">Glycoprotein</keyword>
<comment type="similarity">
    <text evidence="4">Belongs to the RBT5 family.</text>
</comment>
<keyword evidence="18" id="KW-1185">Reference proteome</keyword>
<feature type="transmembrane region" description="Helical" evidence="14">
    <location>
        <begin position="294"/>
        <end position="313"/>
    </location>
</feature>
<evidence type="ECO:0000256" key="5">
    <source>
        <dbReference type="ARBA" id="ARBA00022525"/>
    </source>
</evidence>
<evidence type="ECO:0000259" key="16">
    <source>
        <dbReference type="Pfam" id="PF20684"/>
    </source>
</evidence>
<dbReference type="PANTHER" id="PTHR33048:SF143">
    <property type="entry name" value="EXTRACELLULAR MEMBRANE PROTEIN CFEM DOMAIN-CONTAINING PROTEIN-RELATED"/>
    <property type="match status" value="1"/>
</dbReference>
<dbReference type="InterPro" id="IPR049326">
    <property type="entry name" value="Rhodopsin_dom_fungi"/>
</dbReference>
<evidence type="ECO:0000313" key="17">
    <source>
        <dbReference type="EMBL" id="KAK3934152.1"/>
    </source>
</evidence>
<protein>
    <recommendedName>
        <fullName evidence="19">Extracellular membrane protein CFEM domain-containing protein</fullName>
    </recommendedName>
</protein>
<sequence length="395" mass="43715">CFVDAITHSACALDDAPCLCGLGQKPALTECLVKGCTIRQLLTTQNVTSTLCGVNPVVDGWSANVVVVFLILTGIAVILRIWGRLLSAKLWWEDFNTLIMSLLTKDAHYVARDVGMGKNLWAVPFDSITNFLTRVYAMLHVYIIARLLSRTAILLFYLRVFQDVAKRTIIITLLFILAHDVSSTIIFLCVCRPLNFFWDRWDGEHEGRCIDLSAVMWALCAIPISLDVWIALLPIPLLAKLNLPLKKKVAAASMFALGLTPPPSYVRADRCTVTNRRCHSVDMIPLGIVSALEINLTIITACMPGIASLYKILKARYFEKRSQKALTGPTAHQTSWPRDLATGKSKKSGKIYVTNLTEISTVYDSEAPPLGSYYPLGDVEPCAKEQRPASAMLKV</sequence>
<dbReference type="GO" id="GO:0005576">
    <property type="term" value="C:extracellular region"/>
    <property type="evidence" value="ECO:0007669"/>
    <property type="project" value="UniProtKB-SubCell"/>
</dbReference>
<evidence type="ECO:0000256" key="11">
    <source>
        <dbReference type="ARBA" id="ARBA00023157"/>
    </source>
</evidence>
<gene>
    <name evidence="17" type="ORF">QBC46DRAFT_274401</name>
</gene>
<accession>A0AAN6MYD5</accession>
<dbReference type="Pfam" id="PF05730">
    <property type="entry name" value="CFEM"/>
    <property type="match status" value="1"/>
</dbReference>
<dbReference type="Pfam" id="PF20684">
    <property type="entry name" value="Fung_rhodopsin"/>
    <property type="match status" value="1"/>
</dbReference>
<keyword evidence="9 14" id="KW-1133">Transmembrane helix</keyword>
<feature type="transmembrane region" description="Helical" evidence="14">
    <location>
        <begin position="212"/>
        <end position="235"/>
    </location>
</feature>
<evidence type="ECO:0000256" key="13">
    <source>
        <dbReference type="ARBA" id="ARBA00038359"/>
    </source>
</evidence>
<evidence type="ECO:0000256" key="7">
    <source>
        <dbReference type="ARBA" id="ARBA00022692"/>
    </source>
</evidence>
<evidence type="ECO:0008006" key="19">
    <source>
        <dbReference type="Google" id="ProtNLM"/>
    </source>
</evidence>
<dbReference type="GO" id="GO:0098552">
    <property type="term" value="C:side of membrane"/>
    <property type="evidence" value="ECO:0007669"/>
    <property type="project" value="UniProtKB-KW"/>
</dbReference>
<dbReference type="InterPro" id="IPR008427">
    <property type="entry name" value="Extracellular_membr_CFEM_dom"/>
</dbReference>
<keyword evidence="10 14" id="KW-0472">Membrane</keyword>
<organism evidence="17 18">
    <name type="scientific">Diplogelasinospora grovesii</name>
    <dbReference type="NCBI Taxonomy" id="303347"/>
    <lineage>
        <taxon>Eukaryota</taxon>
        <taxon>Fungi</taxon>
        <taxon>Dikarya</taxon>
        <taxon>Ascomycota</taxon>
        <taxon>Pezizomycotina</taxon>
        <taxon>Sordariomycetes</taxon>
        <taxon>Sordariomycetidae</taxon>
        <taxon>Sordariales</taxon>
        <taxon>Diplogelasinosporaceae</taxon>
        <taxon>Diplogelasinospora</taxon>
    </lineage>
</organism>
<evidence type="ECO:0000256" key="1">
    <source>
        <dbReference type="ARBA" id="ARBA00004141"/>
    </source>
</evidence>
<evidence type="ECO:0000256" key="2">
    <source>
        <dbReference type="ARBA" id="ARBA00004589"/>
    </source>
</evidence>
<feature type="transmembrane region" description="Helical" evidence="14">
    <location>
        <begin position="61"/>
        <end position="82"/>
    </location>
</feature>
<evidence type="ECO:0000256" key="14">
    <source>
        <dbReference type="SAM" id="Phobius"/>
    </source>
</evidence>
<evidence type="ECO:0000256" key="10">
    <source>
        <dbReference type="ARBA" id="ARBA00023136"/>
    </source>
</evidence>
<evidence type="ECO:0000256" key="9">
    <source>
        <dbReference type="ARBA" id="ARBA00022989"/>
    </source>
</evidence>
<keyword evidence="6" id="KW-0336">GPI-anchor</keyword>
<keyword evidence="12" id="KW-0449">Lipoprotein</keyword>
<evidence type="ECO:0000256" key="3">
    <source>
        <dbReference type="ARBA" id="ARBA00004613"/>
    </source>
</evidence>
<evidence type="ECO:0000256" key="6">
    <source>
        <dbReference type="ARBA" id="ARBA00022622"/>
    </source>
</evidence>
<dbReference type="AlphaFoldDB" id="A0AAN6MYD5"/>
<evidence type="ECO:0000256" key="12">
    <source>
        <dbReference type="ARBA" id="ARBA00023288"/>
    </source>
</evidence>
<keyword evidence="7 14" id="KW-0812">Transmembrane</keyword>
<evidence type="ECO:0000313" key="18">
    <source>
        <dbReference type="Proteomes" id="UP001303473"/>
    </source>
</evidence>